<protein>
    <recommendedName>
        <fullName evidence="7 8">Phosphoglucosamine mutase</fullName>
        <ecNumber evidence="6 8">5.4.2.10</ecNumber>
    </recommendedName>
</protein>
<feature type="domain" description="Alpha-D-phosphohexomutase C-terminal" evidence="9">
    <location>
        <begin position="372"/>
        <end position="430"/>
    </location>
</feature>
<dbReference type="KEGG" id="tai:Taci_0839"/>
<dbReference type="Pfam" id="PF02878">
    <property type="entry name" value="PGM_PMM_I"/>
    <property type="match status" value="1"/>
</dbReference>
<proteinExistence type="inferred from homology"/>
<dbReference type="PRINTS" id="PR00509">
    <property type="entry name" value="PGMPMM"/>
</dbReference>
<dbReference type="EnsemblBacteria" id="ACZ19072">
    <property type="protein sequence ID" value="ACZ19072"/>
    <property type="gene ID" value="Taci_0839"/>
</dbReference>
<dbReference type="Pfam" id="PF02880">
    <property type="entry name" value="PGM_PMM_III"/>
    <property type="match status" value="1"/>
</dbReference>
<dbReference type="PANTHER" id="PTHR42946">
    <property type="entry name" value="PHOSPHOHEXOSE MUTASE"/>
    <property type="match status" value="1"/>
</dbReference>
<evidence type="ECO:0000256" key="6">
    <source>
        <dbReference type="ARBA" id="ARBA00066330"/>
    </source>
</evidence>
<evidence type="ECO:0000313" key="12">
    <source>
        <dbReference type="EMBL" id="ACZ19072.1"/>
    </source>
</evidence>
<feature type="domain" description="Alpha-D-phosphohexomutase alpha/beta/alpha" evidence="10">
    <location>
        <begin position="4"/>
        <end position="136"/>
    </location>
</feature>
<comment type="function">
    <text evidence="8">Catalyzes the conversion of glucosamine-6-phosphate to glucosamine-1-phosphate.</text>
</comment>
<dbReference type="PATRIC" id="fig|525903.6.peg.840"/>
<dbReference type="FunFam" id="3.40.120.10:FF:000002">
    <property type="entry name" value="Phosphoglucosamine mutase"/>
    <property type="match status" value="1"/>
</dbReference>
<reference evidence="12 13" key="1">
    <citation type="journal article" date="2009" name="Stand. Genomic Sci.">
        <title>Complete genome sequence of Thermanaerovibrio acidaminovorans type strain (Su883).</title>
        <authorList>
            <person name="Chovatia M."/>
            <person name="Sikorski J."/>
            <person name="Schroder M."/>
            <person name="Lapidus A."/>
            <person name="Nolan M."/>
            <person name="Tice H."/>
            <person name="Glavina Del Rio T."/>
            <person name="Copeland A."/>
            <person name="Cheng J.F."/>
            <person name="Lucas S."/>
            <person name="Chen F."/>
            <person name="Bruce D."/>
            <person name="Goodwin L."/>
            <person name="Pitluck S."/>
            <person name="Ivanova N."/>
            <person name="Mavromatis K."/>
            <person name="Ovchinnikova G."/>
            <person name="Pati A."/>
            <person name="Chen A."/>
            <person name="Palaniappan K."/>
            <person name="Land M."/>
            <person name="Hauser L."/>
            <person name="Chang Y.J."/>
            <person name="Jeffries C.D."/>
            <person name="Chain P."/>
            <person name="Saunders E."/>
            <person name="Detter J.C."/>
            <person name="Brettin T."/>
            <person name="Rohde M."/>
            <person name="Goker M."/>
            <person name="Spring S."/>
            <person name="Bristow J."/>
            <person name="Markowitz V."/>
            <person name="Hugenholtz P."/>
            <person name="Kyrpides N.C."/>
            <person name="Klenk H.P."/>
            <person name="Eisen J.A."/>
        </authorList>
    </citation>
    <scope>NUCLEOTIDE SEQUENCE [LARGE SCALE GENOMIC DNA]</scope>
    <source>
        <strain evidence="13">ATCC 49978 / DSM 6589 / Su883</strain>
    </source>
</reference>
<feature type="active site" description="Phosphoserine intermediate" evidence="8">
    <location>
        <position position="104"/>
    </location>
</feature>
<dbReference type="EC" id="5.4.2.10" evidence="6 8"/>
<evidence type="ECO:0000256" key="4">
    <source>
        <dbReference type="ARBA" id="ARBA00022842"/>
    </source>
</evidence>
<feature type="binding site" description="via phosphate group" evidence="8">
    <location>
        <position position="104"/>
    </location>
    <ligand>
        <name>Mg(2+)</name>
        <dbReference type="ChEBI" id="CHEBI:18420"/>
    </ligand>
</feature>
<dbReference type="CDD" id="cd05802">
    <property type="entry name" value="GlmM"/>
    <property type="match status" value="1"/>
</dbReference>
<sequence length="449" mass="48600">MSERRYFGTDGVRDVANRGAMTPEMAMRLGMAYVRFLKDNGVSSPRVVVGRDTRISGQMLELALSAGVASMGASVISLGVMPTPGVSFALTQGMGDGGAVVSASHNPAEYNGIKFFGTDGRKLPDEQEAAIESYLEGDLEDRPVGVGMGSYREDVTLVEGYAKWLVSCSGEAKPLGRGVIDCANGAICRVASRVFDGWDVTFTGNAPDGNNINDGCGVMHMENLSRLVRERKARFGVAFDGDADRTLLCDSKGRVIDGDLMLWVLARWLRARGQLGSGVVATVMSNMVLDEKLRQEGIALFRCPVGDRYVLETMTREGAMLGGEQSGHVIVSPWVVTGDGLCTALLFLRACVEMGEDLDSLCDRFKPYPQRLINMRVRDKGEVLDSPLLRTAVSSAEEILGSLGRVFVRPSGTEPLVRILLEARDEALLESSSQVFMGVLDRFHVSAHR</sequence>
<dbReference type="InterPro" id="IPR006352">
    <property type="entry name" value="GlmM_bact"/>
</dbReference>
<comment type="PTM">
    <text evidence="8">Activated by phosphorylation.</text>
</comment>
<dbReference type="GO" id="GO:0009252">
    <property type="term" value="P:peptidoglycan biosynthetic process"/>
    <property type="evidence" value="ECO:0007669"/>
    <property type="project" value="TreeGrafter"/>
</dbReference>
<dbReference type="GO" id="GO:0005829">
    <property type="term" value="C:cytosol"/>
    <property type="evidence" value="ECO:0007669"/>
    <property type="project" value="TreeGrafter"/>
</dbReference>
<comment type="catalytic activity">
    <reaction evidence="8">
        <text>alpha-D-glucosamine 1-phosphate = D-glucosamine 6-phosphate</text>
        <dbReference type="Rhea" id="RHEA:23424"/>
        <dbReference type="ChEBI" id="CHEBI:58516"/>
        <dbReference type="ChEBI" id="CHEBI:58725"/>
        <dbReference type="EC" id="5.4.2.10"/>
    </reaction>
</comment>
<feature type="modified residue" description="Phosphoserine" evidence="8">
    <location>
        <position position="104"/>
    </location>
</feature>
<feature type="binding site" evidence="8">
    <location>
        <position position="242"/>
    </location>
    <ligand>
        <name>Mg(2+)</name>
        <dbReference type="ChEBI" id="CHEBI:18420"/>
    </ligand>
</feature>
<dbReference type="Gene3D" id="3.30.310.50">
    <property type="entry name" value="Alpha-D-phosphohexomutase, C-terminal domain"/>
    <property type="match status" value="1"/>
</dbReference>
<dbReference type="Proteomes" id="UP000002030">
    <property type="component" value="Chromosome"/>
</dbReference>
<comment type="similarity">
    <text evidence="1 8">Belongs to the phosphohexose mutase family.</text>
</comment>
<keyword evidence="13" id="KW-1185">Reference proteome</keyword>
<keyword evidence="5 8" id="KW-0413">Isomerase</keyword>
<dbReference type="InterPro" id="IPR016055">
    <property type="entry name" value="A-D-PHexomutase_a/b/a-I/II/III"/>
</dbReference>
<dbReference type="GO" id="GO:0006048">
    <property type="term" value="P:UDP-N-acetylglucosamine biosynthetic process"/>
    <property type="evidence" value="ECO:0007669"/>
    <property type="project" value="TreeGrafter"/>
</dbReference>
<evidence type="ECO:0000256" key="5">
    <source>
        <dbReference type="ARBA" id="ARBA00023235"/>
    </source>
</evidence>
<name>D1B9W9_THEAS</name>
<dbReference type="EMBL" id="CP001818">
    <property type="protein sequence ID" value="ACZ19072.1"/>
    <property type="molecule type" value="Genomic_DNA"/>
</dbReference>
<dbReference type="GO" id="GO:0000287">
    <property type="term" value="F:magnesium ion binding"/>
    <property type="evidence" value="ECO:0007669"/>
    <property type="project" value="UniProtKB-UniRule"/>
</dbReference>
<dbReference type="eggNOG" id="COG1109">
    <property type="taxonomic scope" value="Bacteria"/>
</dbReference>
<dbReference type="PANTHER" id="PTHR42946:SF1">
    <property type="entry name" value="PHOSPHOGLUCOMUTASE (ALPHA-D-GLUCOSE-1,6-BISPHOSPHATE-DEPENDENT)"/>
    <property type="match status" value="1"/>
</dbReference>
<dbReference type="GO" id="GO:0005975">
    <property type="term" value="P:carbohydrate metabolic process"/>
    <property type="evidence" value="ECO:0007669"/>
    <property type="project" value="InterPro"/>
</dbReference>
<gene>
    <name evidence="8" type="primary">glmM</name>
    <name evidence="12" type="ordered locus">Taci_0839</name>
</gene>
<accession>D1B9W9</accession>
<keyword evidence="2 8" id="KW-0597">Phosphoprotein</keyword>
<dbReference type="InterPro" id="IPR005844">
    <property type="entry name" value="A-D-PHexomutase_a/b/a-I"/>
</dbReference>
<dbReference type="OrthoDB" id="9806956at2"/>
<dbReference type="Pfam" id="PF00408">
    <property type="entry name" value="PGM_PMM_IV"/>
    <property type="match status" value="1"/>
</dbReference>
<evidence type="ECO:0000259" key="9">
    <source>
        <dbReference type="Pfam" id="PF00408"/>
    </source>
</evidence>
<evidence type="ECO:0000256" key="2">
    <source>
        <dbReference type="ARBA" id="ARBA00022553"/>
    </source>
</evidence>
<dbReference type="InterPro" id="IPR050060">
    <property type="entry name" value="Phosphoglucosamine_mutase"/>
</dbReference>
<keyword evidence="3 8" id="KW-0479">Metal-binding</keyword>
<dbReference type="SUPFAM" id="SSF53738">
    <property type="entry name" value="Phosphoglucomutase, first 3 domains"/>
    <property type="match status" value="3"/>
</dbReference>
<dbReference type="NCBIfam" id="TIGR01455">
    <property type="entry name" value="glmM"/>
    <property type="match status" value="1"/>
</dbReference>
<comment type="cofactor">
    <cofactor evidence="8">
        <name>Mg(2+)</name>
        <dbReference type="ChEBI" id="CHEBI:18420"/>
    </cofactor>
    <text evidence="8">Binds 1 Mg(2+) ion per subunit.</text>
</comment>
<feature type="binding site" evidence="8">
    <location>
        <position position="240"/>
    </location>
    <ligand>
        <name>Mg(2+)</name>
        <dbReference type="ChEBI" id="CHEBI:18420"/>
    </ligand>
</feature>
<dbReference type="InterPro" id="IPR005843">
    <property type="entry name" value="A-D-PHexomutase_C"/>
</dbReference>
<evidence type="ECO:0000256" key="1">
    <source>
        <dbReference type="ARBA" id="ARBA00010231"/>
    </source>
</evidence>
<evidence type="ECO:0000256" key="8">
    <source>
        <dbReference type="HAMAP-Rule" id="MF_01554"/>
    </source>
</evidence>
<evidence type="ECO:0000313" key="13">
    <source>
        <dbReference type="Proteomes" id="UP000002030"/>
    </source>
</evidence>
<dbReference type="InterPro" id="IPR036900">
    <property type="entry name" value="A-D-PHexomutase_C_sf"/>
</dbReference>
<dbReference type="InterPro" id="IPR005841">
    <property type="entry name" value="Alpha-D-phosphohexomutase_SF"/>
</dbReference>
<dbReference type="SUPFAM" id="SSF55957">
    <property type="entry name" value="Phosphoglucomutase, C-terminal domain"/>
    <property type="match status" value="1"/>
</dbReference>
<dbReference type="AlphaFoldDB" id="D1B9W9"/>
<dbReference type="Gene3D" id="3.40.120.10">
    <property type="entry name" value="Alpha-D-Glucose-1,6-Bisphosphate, subunit A, domain 3"/>
    <property type="match status" value="3"/>
</dbReference>
<evidence type="ECO:0000256" key="7">
    <source>
        <dbReference type="ARBA" id="ARBA00068193"/>
    </source>
</evidence>
<dbReference type="STRING" id="525903.Taci_0839"/>
<dbReference type="FunFam" id="3.40.120.10:FF:000001">
    <property type="entry name" value="Phosphoglucosamine mutase"/>
    <property type="match status" value="1"/>
</dbReference>
<dbReference type="GO" id="GO:0004615">
    <property type="term" value="F:phosphomannomutase activity"/>
    <property type="evidence" value="ECO:0007669"/>
    <property type="project" value="TreeGrafter"/>
</dbReference>
<dbReference type="HAMAP" id="MF_01554_B">
    <property type="entry name" value="GlmM_B"/>
    <property type="match status" value="1"/>
</dbReference>
<evidence type="ECO:0000256" key="3">
    <source>
        <dbReference type="ARBA" id="ARBA00022723"/>
    </source>
</evidence>
<feature type="domain" description="Alpha-D-phosphohexomutase alpha/beta/alpha" evidence="11">
    <location>
        <begin position="257"/>
        <end position="368"/>
    </location>
</feature>
<keyword evidence="4 8" id="KW-0460">Magnesium</keyword>
<dbReference type="InterPro" id="IPR005846">
    <property type="entry name" value="A-D-PHexomutase_a/b/a-III"/>
</dbReference>
<evidence type="ECO:0000259" key="10">
    <source>
        <dbReference type="Pfam" id="PF02878"/>
    </source>
</evidence>
<evidence type="ECO:0000259" key="11">
    <source>
        <dbReference type="Pfam" id="PF02880"/>
    </source>
</evidence>
<feature type="binding site" evidence="8">
    <location>
        <position position="244"/>
    </location>
    <ligand>
        <name>Mg(2+)</name>
        <dbReference type="ChEBI" id="CHEBI:18420"/>
    </ligand>
</feature>
<organism evidence="12 13">
    <name type="scientific">Thermanaerovibrio acidaminovorans (strain ATCC 49978 / DSM 6589 / Su883)</name>
    <name type="common">Selenomonas acidaminovorans</name>
    <dbReference type="NCBI Taxonomy" id="525903"/>
    <lineage>
        <taxon>Bacteria</taxon>
        <taxon>Thermotogati</taxon>
        <taxon>Synergistota</taxon>
        <taxon>Synergistia</taxon>
        <taxon>Synergistales</taxon>
        <taxon>Synergistaceae</taxon>
        <taxon>Thermanaerovibrio</taxon>
    </lineage>
</organism>
<dbReference type="HOGENOM" id="CLU_016950_7_0_0"/>
<dbReference type="GO" id="GO:0008966">
    <property type="term" value="F:phosphoglucosamine mutase activity"/>
    <property type="evidence" value="ECO:0007669"/>
    <property type="project" value="UniProtKB-UniRule"/>
</dbReference>